<evidence type="ECO:0000313" key="1">
    <source>
        <dbReference type="EMBL" id="DAF63612.1"/>
    </source>
</evidence>
<reference evidence="1" key="1">
    <citation type="journal article" date="2021" name="Proc. Natl. Acad. Sci. U.S.A.">
        <title>A Catalog of Tens of Thousands of Viruses from Human Metagenomes Reveals Hidden Associations with Chronic Diseases.</title>
        <authorList>
            <person name="Tisza M.J."/>
            <person name="Buck C.B."/>
        </authorList>
    </citation>
    <scope>NUCLEOTIDE SEQUENCE</scope>
    <source>
        <strain evidence="1">CtwQT14</strain>
    </source>
</reference>
<name>A0A8S5TJW0_9CAUD</name>
<proteinExistence type="predicted"/>
<organism evidence="1">
    <name type="scientific">Siphoviridae sp. ctwQT14</name>
    <dbReference type="NCBI Taxonomy" id="2827971"/>
    <lineage>
        <taxon>Viruses</taxon>
        <taxon>Duplodnaviria</taxon>
        <taxon>Heunggongvirae</taxon>
        <taxon>Uroviricota</taxon>
        <taxon>Caudoviricetes</taxon>
    </lineage>
</organism>
<sequence>MNNKIPQTDYDIEEVLLKIKDIAEFHGVILSGKVDFYNEVIATHYVIDTENRVFYPKIIATTDVPQQIKKGDCN</sequence>
<accession>A0A8S5TJW0</accession>
<protein>
    <submittedName>
        <fullName evidence="1">Uncharacterized protein</fullName>
    </submittedName>
</protein>
<dbReference type="EMBL" id="BK032842">
    <property type="protein sequence ID" value="DAF63612.1"/>
    <property type="molecule type" value="Genomic_DNA"/>
</dbReference>